<dbReference type="AlphaFoldDB" id="A0A645H9Q4"/>
<evidence type="ECO:0000313" key="2">
    <source>
        <dbReference type="EMBL" id="MPN32523.1"/>
    </source>
</evidence>
<keyword evidence="1" id="KW-0472">Membrane</keyword>
<sequence length="170" mass="18533">MGEENPLLSDPFPQGFHAQIIASVFGASAGMVFVRGGKISGGTAIVDVEAVEVFFKEGIEPRSGVFCHADFIAADIQEHPDFCRMKFAEKFPETDGIIRNSSVLRIQPPAVVHDQNFRSAPDDCPDLFSVGETLKVIDVLKDRIGAVDPFCRRCPQKKSEAVPPMQRTGA</sequence>
<comment type="caution">
    <text evidence="2">The sequence shown here is derived from an EMBL/GenBank/DDBJ whole genome shotgun (WGS) entry which is preliminary data.</text>
</comment>
<keyword evidence="1" id="KW-0812">Transmembrane</keyword>
<dbReference type="EMBL" id="VSSQ01084591">
    <property type="protein sequence ID" value="MPN32523.1"/>
    <property type="molecule type" value="Genomic_DNA"/>
</dbReference>
<name>A0A645H9Q4_9ZZZZ</name>
<feature type="transmembrane region" description="Helical" evidence="1">
    <location>
        <begin position="16"/>
        <end position="34"/>
    </location>
</feature>
<evidence type="ECO:0000256" key="1">
    <source>
        <dbReference type="SAM" id="Phobius"/>
    </source>
</evidence>
<accession>A0A645H9Q4</accession>
<gene>
    <name evidence="2" type="ORF">SDC9_180002</name>
</gene>
<keyword evidence="1" id="KW-1133">Transmembrane helix</keyword>
<proteinExistence type="predicted"/>
<reference evidence="2" key="1">
    <citation type="submission" date="2019-08" db="EMBL/GenBank/DDBJ databases">
        <authorList>
            <person name="Kucharzyk K."/>
            <person name="Murdoch R.W."/>
            <person name="Higgins S."/>
            <person name="Loffler F."/>
        </authorList>
    </citation>
    <scope>NUCLEOTIDE SEQUENCE</scope>
</reference>
<protein>
    <submittedName>
        <fullName evidence="2">Uncharacterized protein</fullName>
    </submittedName>
</protein>
<organism evidence="2">
    <name type="scientific">bioreactor metagenome</name>
    <dbReference type="NCBI Taxonomy" id="1076179"/>
    <lineage>
        <taxon>unclassified sequences</taxon>
        <taxon>metagenomes</taxon>
        <taxon>ecological metagenomes</taxon>
    </lineage>
</organism>